<name>A0A6P1W9F9_9BACT</name>
<dbReference type="EMBL" id="CP045997">
    <property type="protein sequence ID" value="QHW01033.1"/>
    <property type="molecule type" value="Genomic_DNA"/>
</dbReference>
<accession>A0A6P1W9F9</accession>
<dbReference type="PROSITE" id="PS51257">
    <property type="entry name" value="PROKAR_LIPOPROTEIN"/>
    <property type="match status" value="1"/>
</dbReference>
<dbReference type="AlphaFoldDB" id="A0A6P1W9F9"/>
<evidence type="ECO:0008006" key="4">
    <source>
        <dbReference type="Google" id="ProtNLM"/>
    </source>
</evidence>
<gene>
    <name evidence="2" type="ORF">GJR95_41050</name>
</gene>
<sequence>MKSFLLGLALLSILITACQKPAPDLTPKYEGQYQLQFSSHTDFDNTPVTATSTIKGSLLIVKNTDGTYTFTEKRPNSTERSYQVHLVGTKFEVPTQIESFEVSGVSYSPQFKGTGEFKTNSVTINRTSSFTAGSARVNSKWTSYGYR</sequence>
<dbReference type="KEGG" id="senf:GJR95_41050"/>
<feature type="signal peptide" evidence="1">
    <location>
        <begin position="1"/>
        <end position="17"/>
    </location>
</feature>
<evidence type="ECO:0000256" key="1">
    <source>
        <dbReference type="SAM" id="SignalP"/>
    </source>
</evidence>
<reference evidence="2 3" key="1">
    <citation type="submission" date="2019-11" db="EMBL/GenBank/DDBJ databases">
        <title>Spirosoma endbachense sp. nov., isolated from a natural salt meadow.</title>
        <authorList>
            <person name="Rojas J."/>
            <person name="Ambika Manirajan B."/>
            <person name="Ratering S."/>
            <person name="Suarez C."/>
            <person name="Geissler-Plaum R."/>
            <person name="Schnell S."/>
        </authorList>
    </citation>
    <scope>NUCLEOTIDE SEQUENCE [LARGE SCALE GENOMIC DNA]</scope>
    <source>
        <strain evidence="2 3">I-24</strain>
    </source>
</reference>
<feature type="chain" id="PRO_5026899506" description="Lipocalin-like domain-containing protein" evidence="1">
    <location>
        <begin position="18"/>
        <end position="147"/>
    </location>
</feature>
<evidence type="ECO:0000313" key="2">
    <source>
        <dbReference type="EMBL" id="QHW01033.1"/>
    </source>
</evidence>
<protein>
    <recommendedName>
        <fullName evidence="4">Lipocalin-like domain-containing protein</fullName>
    </recommendedName>
</protein>
<keyword evidence="1" id="KW-0732">Signal</keyword>
<organism evidence="2 3">
    <name type="scientific">Spirosoma endbachense</name>
    <dbReference type="NCBI Taxonomy" id="2666025"/>
    <lineage>
        <taxon>Bacteria</taxon>
        <taxon>Pseudomonadati</taxon>
        <taxon>Bacteroidota</taxon>
        <taxon>Cytophagia</taxon>
        <taxon>Cytophagales</taxon>
        <taxon>Cytophagaceae</taxon>
        <taxon>Spirosoma</taxon>
    </lineage>
</organism>
<dbReference type="RefSeq" id="WP_162391426.1">
    <property type="nucleotide sequence ID" value="NZ_CP045997.1"/>
</dbReference>
<keyword evidence="3" id="KW-1185">Reference proteome</keyword>
<proteinExistence type="predicted"/>
<evidence type="ECO:0000313" key="3">
    <source>
        <dbReference type="Proteomes" id="UP000464577"/>
    </source>
</evidence>
<dbReference type="Proteomes" id="UP000464577">
    <property type="component" value="Chromosome"/>
</dbReference>